<evidence type="ECO:0000313" key="2">
    <source>
        <dbReference type="Proteomes" id="UP000185783"/>
    </source>
</evidence>
<proteinExistence type="predicted"/>
<organism evidence="1 2">
    <name type="scientific">Pseudovibrio exalbescens</name>
    <dbReference type="NCBI Taxonomy" id="197461"/>
    <lineage>
        <taxon>Bacteria</taxon>
        <taxon>Pseudomonadati</taxon>
        <taxon>Pseudomonadota</taxon>
        <taxon>Alphaproteobacteria</taxon>
        <taxon>Hyphomicrobiales</taxon>
        <taxon>Stappiaceae</taxon>
        <taxon>Pseudovibrio</taxon>
    </lineage>
</organism>
<protein>
    <submittedName>
        <fullName evidence="1">Uncharacterized protein</fullName>
    </submittedName>
</protein>
<dbReference type="OrthoDB" id="7849545at2"/>
<reference evidence="1 2" key="1">
    <citation type="submission" date="2016-03" db="EMBL/GenBank/DDBJ databases">
        <title>Genome sequence of Nesiotobacter sp. nov., a moderately halophilic alphaproteobacterium isolated from the Yellow Sea, China.</title>
        <authorList>
            <person name="Zhang G."/>
            <person name="Zhang R."/>
        </authorList>
    </citation>
    <scope>NUCLEOTIDE SEQUENCE [LARGE SCALE GENOMIC DNA]</scope>
    <source>
        <strain evidence="1 2">WB1-6</strain>
    </source>
</reference>
<dbReference type="AlphaFoldDB" id="A0A1U7JCT4"/>
<accession>A0A1U7JCT4</accession>
<dbReference type="Proteomes" id="UP000185783">
    <property type="component" value="Unassembled WGS sequence"/>
</dbReference>
<sequence length="227" mass="25530">MQTPVPLIHQDNIIFGTVRLTDTNEVANDQMPSLYFMNNAGNFLRLRPLHRSGFGMFDRPARHISFFAQAAGQAAPAFSFAPGNTRDEILEWMELLNRATVFGGIVDRMPSGIYLHFQDAQGPHHPTEGLPIRIRDFSPGHPERSHWGHYLIRKEEVIAYYNNTYPGLFQHLMNLGVNAQNAVFTVPPAAGPQIPLCTNAEYLPLAWFEGNANNQRAAVLQFINSFV</sequence>
<dbReference type="RefSeq" id="WP_028482544.1">
    <property type="nucleotide sequence ID" value="NZ_LVVZ01000041.1"/>
</dbReference>
<keyword evidence="2" id="KW-1185">Reference proteome</keyword>
<evidence type="ECO:0000313" key="1">
    <source>
        <dbReference type="EMBL" id="OKL42515.1"/>
    </source>
</evidence>
<dbReference type="EMBL" id="LVVZ01000041">
    <property type="protein sequence ID" value="OKL42515.1"/>
    <property type="molecule type" value="Genomic_DNA"/>
</dbReference>
<name>A0A1U7JCT4_9HYPH</name>
<gene>
    <name evidence="1" type="ORF">A3843_17775</name>
</gene>
<comment type="caution">
    <text evidence="1">The sequence shown here is derived from an EMBL/GenBank/DDBJ whole genome shotgun (WGS) entry which is preliminary data.</text>
</comment>